<proteinExistence type="predicted"/>
<reference evidence="2 3" key="1">
    <citation type="submission" date="2019-08" db="EMBL/GenBank/DDBJ databases">
        <title>Deep-cultivation of Planctomycetes and their phenomic and genomic characterization uncovers novel biology.</title>
        <authorList>
            <person name="Wiegand S."/>
            <person name="Jogler M."/>
            <person name="Boedeker C."/>
            <person name="Pinto D."/>
            <person name="Vollmers J."/>
            <person name="Rivas-Marin E."/>
            <person name="Kohn T."/>
            <person name="Peeters S.H."/>
            <person name="Heuer A."/>
            <person name="Rast P."/>
            <person name="Oberbeckmann S."/>
            <person name="Bunk B."/>
            <person name="Jeske O."/>
            <person name="Meyerdierks A."/>
            <person name="Storesund J.E."/>
            <person name="Kallscheuer N."/>
            <person name="Luecker S."/>
            <person name="Lage O.M."/>
            <person name="Pohl T."/>
            <person name="Merkel B.J."/>
            <person name="Hornburger P."/>
            <person name="Mueller R.-W."/>
            <person name="Bruemmer F."/>
            <person name="Labrenz M."/>
            <person name="Spormann A.M."/>
            <person name="Op den Camp H."/>
            <person name="Overmann J."/>
            <person name="Amann R."/>
            <person name="Jetten M.S.M."/>
            <person name="Mascher T."/>
            <person name="Medema M.H."/>
            <person name="Devos D.P."/>
            <person name="Kaster A.-K."/>
            <person name="Ovreas L."/>
            <person name="Rohde M."/>
            <person name="Galperin M.Y."/>
            <person name="Jogler C."/>
        </authorList>
    </citation>
    <scope>NUCLEOTIDE SEQUENCE [LARGE SCALE GENOMIC DNA]</scope>
    <source>
        <strain evidence="2 3">FC18</strain>
    </source>
</reference>
<dbReference type="Proteomes" id="UP000322214">
    <property type="component" value="Chromosome"/>
</dbReference>
<dbReference type="RefSeq" id="WP_075085071.1">
    <property type="nucleotide sequence ID" value="NZ_CP042912.1"/>
</dbReference>
<evidence type="ECO:0000256" key="1">
    <source>
        <dbReference type="SAM" id="SignalP"/>
    </source>
</evidence>
<dbReference type="AlphaFoldDB" id="A0A5B9PBE3"/>
<dbReference type="KEGG" id="mff:MFFC18_21280"/>
<dbReference type="OrthoDB" id="287250at2"/>
<evidence type="ECO:0000313" key="3">
    <source>
        <dbReference type="Proteomes" id="UP000322214"/>
    </source>
</evidence>
<sequence precursor="true">MRFNLKRTLCATLACAVCTLAFFAIQYSQIESPRVASAAESSLANAVATLPLGSSAPETEKHIGSHPDSTVDEDAILVNPSCMYDASSAQGLAIAEPQPFTFRKWKRGDLNVSLAFASDGKIAAKLIWLDN</sequence>
<protein>
    <submittedName>
        <fullName evidence="2">Uncharacterized protein</fullName>
    </submittedName>
</protein>
<dbReference type="EMBL" id="CP042912">
    <property type="protein sequence ID" value="QEG22252.1"/>
    <property type="molecule type" value="Genomic_DNA"/>
</dbReference>
<feature type="chain" id="PRO_5022957644" evidence="1">
    <location>
        <begin position="24"/>
        <end position="131"/>
    </location>
</feature>
<dbReference type="STRING" id="980251.GCA_001642875_02643"/>
<accession>A0A5B9PBE3</accession>
<keyword evidence="1" id="KW-0732">Signal</keyword>
<keyword evidence="3" id="KW-1185">Reference proteome</keyword>
<organism evidence="2 3">
    <name type="scientific">Mariniblastus fucicola</name>
    <dbReference type="NCBI Taxonomy" id="980251"/>
    <lineage>
        <taxon>Bacteria</taxon>
        <taxon>Pseudomonadati</taxon>
        <taxon>Planctomycetota</taxon>
        <taxon>Planctomycetia</taxon>
        <taxon>Pirellulales</taxon>
        <taxon>Pirellulaceae</taxon>
        <taxon>Mariniblastus</taxon>
    </lineage>
</organism>
<name>A0A5B9PBE3_9BACT</name>
<gene>
    <name evidence="2" type="ORF">MFFC18_21280</name>
</gene>
<feature type="signal peptide" evidence="1">
    <location>
        <begin position="1"/>
        <end position="23"/>
    </location>
</feature>
<evidence type="ECO:0000313" key="2">
    <source>
        <dbReference type="EMBL" id="QEG22252.1"/>
    </source>
</evidence>